<evidence type="ECO:0000313" key="2">
    <source>
        <dbReference type="EMBL" id="MBN4066694.1"/>
    </source>
</evidence>
<dbReference type="Pfam" id="PF00293">
    <property type="entry name" value="NUDIX"/>
    <property type="match status" value="1"/>
</dbReference>
<accession>A0ABS3AQD1</accession>
<keyword evidence="2" id="KW-0378">Hydrolase</keyword>
<evidence type="ECO:0000313" key="3">
    <source>
        <dbReference type="Proteomes" id="UP000722121"/>
    </source>
</evidence>
<keyword evidence="3" id="KW-1185">Reference proteome</keyword>
<protein>
    <submittedName>
        <fullName evidence="2">NUDIX hydrolase</fullName>
    </submittedName>
</protein>
<comment type="caution">
    <text evidence="2">The sequence shown here is derived from an EMBL/GenBank/DDBJ whole genome shotgun (WGS) entry which is preliminary data.</text>
</comment>
<dbReference type="EMBL" id="JAFITR010000017">
    <property type="protein sequence ID" value="MBN4066694.1"/>
    <property type="molecule type" value="Genomic_DNA"/>
</dbReference>
<sequence>MHNIKIEPAITLVEGLGQISKEQQNAADEVWQHALQTKSQLRDNPILCITKREETALHVSWLPYRLYYAQFFLEKGCFPTLFALCVTGIVRKSKKVLLGKRSNRVTQYPGCWECIPAGGIESAALDEEGSISPQTQLLKEFEEETGLNRDAIKQMRFASLLRDSEARCIDLCYNIFLETELSPIPSEEHTEVEWFDLTALPSAALPSIPSLKELTTTIF</sequence>
<name>A0ABS3AQD1_9BACT</name>
<organism evidence="2 3">
    <name type="scientific">Simkania negevensis</name>
    <dbReference type="NCBI Taxonomy" id="83561"/>
    <lineage>
        <taxon>Bacteria</taxon>
        <taxon>Pseudomonadati</taxon>
        <taxon>Chlamydiota</taxon>
        <taxon>Chlamydiia</taxon>
        <taxon>Parachlamydiales</taxon>
        <taxon>Simkaniaceae</taxon>
        <taxon>Simkania</taxon>
    </lineage>
</organism>
<dbReference type="InterPro" id="IPR015797">
    <property type="entry name" value="NUDIX_hydrolase-like_dom_sf"/>
</dbReference>
<feature type="domain" description="Nudix hydrolase" evidence="1">
    <location>
        <begin position="80"/>
        <end position="219"/>
    </location>
</feature>
<dbReference type="Proteomes" id="UP000722121">
    <property type="component" value="Unassembled WGS sequence"/>
</dbReference>
<proteinExistence type="predicted"/>
<dbReference type="PROSITE" id="PS51462">
    <property type="entry name" value="NUDIX"/>
    <property type="match status" value="1"/>
</dbReference>
<dbReference type="GO" id="GO:0016787">
    <property type="term" value="F:hydrolase activity"/>
    <property type="evidence" value="ECO:0007669"/>
    <property type="project" value="UniProtKB-KW"/>
</dbReference>
<gene>
    <name evidence="2" type="ORF">JYU14_01255</name>
</gene>
<dbReference type="Gene3D" id="3.90.79.10">
    <property type="entry name" value="Nucleoside Triphosphate Pyrophosphohydrolase"/>
    <property type="match status" value="1"/>
</dbReference>
<evidence type="ECO:0000259" key="1">
    <source>
        <dbReference type="PROSITE" id="PS51462"/>
    </source>
</evidence>
<dbReference type="InterPro" id="IPR000086">
    <property type="entry name" value="NUDIX_hydrolase_dom"/>
</dbReference>
<dbReference type="SUPFAM" id="SSF55811">
    <property type="entry name" value="Nudix"/>
    <property type="match status" value="1"/>
</dbReference>
<reference evidence="2 3" key="1">
    <citation type="submission" date="2021-02" db="EMBL/GenBank/DDBJ databases">
        <title>Activity-based single-cell genomes from oceanic crustal fluid captures similar information to metagenomic and metatranscriptomic surveys with orders of magnitude less sampling.</title>
        <authorList>
            <person name="D'Angelo T.S."/>
            <person name="Orcutt B.N."/>
        </authorList>
    </citation>
    <scope>NUCLEOTIDE SEQUENCE [LARGE SCALE GENOMIC DNA]</scope>
    <source>
        <strain evidence="2">AH-315-G07</strain>
    </source>
</reference>